<keyword evidence="14" id="KW-0675">Receptor</keyword>
<evidence type="ECO:0000256" key="1">
    <source>
        <dbReference type="ARBA" id="ARBA00004251"/>
    </source>
</evidence>
<evidence type="ECO:0000256" key="14">
    <source>
        <dbReference type="ARBA" id="ARBA00023170"/>
    </source>
</evidence>
<keyword evidence="9 16" id="KW-0547">Nucleotide-binding</keyword>
<dbReference type="InterPro" id="IPR011009">
    <property type="entry name" value="Kinase-like_dom_sf"/>
</dbReference>
<evidence type="ECO:0000259" key="19">
    <source>
        <dbReference type="PROSITE" id="PS50011"/>
    </source>
</evidence>
<dbReference type="SMART" id="SM00220">
    <property type="entry name" value="S_TKc"/>
    <property type="match status" value="1"/>
</dbReference>
<dbReference type="PROSITE" id="PS00107">
    <property type="entry name" value="PROTEIN_KINASE_ATP"/>
    <property type="match status" value="1"/>
</dbReference>
<dbReference type="GO" id="GO:0005886">
    <property type="term" value="C:plasma membrane"/>
    <property type="evidence" value="ECO:0007669"/>
    <property type="project" value="UniProtKB-SubCell"/>
</dbReference>
<protein>
    <recommendedName>
        <fullName evidence="19">Protein kinase domain-containing protein</fullName>
    </recommendedName>
</protein>
<keyword evidence="13" id="KW-0472">Membrane</keyword>
<dbReference type="SUPFAM" id="SSF56112">
    <property type="entry name" value="Protein kinase-like (PK-like)"/>
    <property type="match status" value="2"/>
</dbReference>
<dbReference type="InterPro" id="IPR000719">
    <property type="entry name" value="Prot_kinase_dom"/>
</dbReference>
<dbReference type="GO" id="GO:0005524">
    <property type="term" value="F:ATP binding"/>
    <property type="evidence" value="ECO:0007669"/>
    <property type="project" value="UniProtKB-UniRule"/>
</dbReference>
<gene>
    <name evidence="20" type="primary">gb22801</name>
    <name evidence="20" type="ORF">PR202_gb22801</name>
</gene>
<feature type="region of interest" description="Disordered" evidence="18">
    <location>
        <begin position="137"/>
        <end position="160"/>
    </location>
</feature>
<keyword evidence="15" id="KW-0325">Glycoprotein</keyword>
<evidence type="ECO:0000256" key="18">
    <source>
        <dbReference type="SAM" id="MobiDB-lite"/>
    </source>
</evidence>
<dbReference type="InterPro" id="IPR050528">
    <property type="entry name" value="L-type_Lectin-RKs"/>
</dbReference>
<keyword evidence="11 16" id="KW-0067">ATP-binding</keyword>
<evidence type="ECO:0000256" key="16">
    <source>
        <dbReference type="PROSITE-ProRule" id="PRU10141"/>
    </source>
</evidence>
<evidence type="ECO:0000256" key="7">
    <source>
        <dbReference type="ARBA" id="ARBA00022692"/>
    </source>
</evidence>
<dbReference type="Gene3D" id="1.10.510.10">
    <property type="entry name" value="Transferase(Phosphotransferase) domain 1"/>
    <property type="match status" value="1"/>
</dbReference>
<feature type="compositionally biased region" description="Basic and acidic residues" evidence="18">
    <location>
        <begin position="151"/>
        <end position="160"/>
    </location>
</feature>
<evidence type="ECO:0000256" key="5">
    <source>
        <dbReference type="ARBA" id="ARBA00022527"/>
    </source>
</evidence>
<evidence type="ECO:0000256" key="2">
    <source>
        <dbReference type="ARBA" id="ARBA00008536"/>
    </source>
</evidence>
<dbReference type="CDD" id="cd14066">
    <property type="entry name" value="STKc_IRAK"/>
    <property type="match status" value="1"/>
</dbReference>
<comment type="similarity">
    <text evidence="3">In the C-terminal section; belongs to the protein kinase superfamily. Ser/Thr protein kinase family.</text>
</comment>
<keyword evidence="12" id="KW-1133">Transmembrane helix</keyword>
<dbReference type="PANTHER" id="PTHR27007">
    <property type="match status" value="1"/>
</dbReference>
<dbReference type="InterPro" id="IPR001245">
    <property type="entry name" value="Ser-Thr/Tyr_kinase_cat_dom"/>
</dbReference>
<dbReference type="Gene3D" id="3.30.200.20">
    <property type="entry name" value="Phosphorylase Kinase, domain 1"/>
    <property type="match status" value="2"/>
</dbReference>
<keyword evidence="4" id="KW-1003">Cell membrane</keyword>
<dbReference type="FunFam" id="3.30.200.20:FF:000168">
    <property type="entry name" value="L-type lectin-domain containing receptor kinase IX.1"/>
    <property type="match status" value="1"/>
</dbReference>
<comment type="similarity">
    <text evidence="17">Belongs to the protein kinase superfamily.</text>
</comment>
<reference evidence="20" key="2">
    <citation type="submission" date="2021-12" db="EMBL/GenBank/DDBJ databases">
        <title>Resequencing data analysis of finger millet.</title>
        <authorList>
            <person name="Hatakeyama M."/>
            <person name="Aluri S."/>
            <person name="Balachadran M.T."/>
            <person name="Sivarajan S.R."/>
            <person name="Poveda L."/>
            <person name="Shimizu-Inatsugi R."/>
            <person name="Schlapbach R."/>
            <person name="Sreeman S.M."/>
            <person name="Shimizu K.K."/>
        </authorList>
    </citation>
    <scope>NUCLEOTIDE SEQUENCE</scope>
</reference>
<dbReference type="PROSITE" id="PS00108">
    <property type="entry name" value="PROTEIN_KINASE_ST"/>
    <property type="match status" value="1"/>
</dbReference>
<evidence type="ECO:0000313" key="21">
    <source>
        <dbReference type="Proteomes" id="UP001054889"/>
    </source>
</evidence>
<proteinExistence type="inferred from homology"/>
<evidence type="ECO:0000256" key="9">
    <source>
        <dbReference type="ARBA" id="ARBA00022741"/>
    </source>
</evidence>
<evidence type="ECO:0000256" key="8">
    <source>
        <dbReference type="ARBA" id="ARBA00022729"/>
    </source>
</evidence>
<evidence type="ECO:0000256" key="17">
    <source>
        <dbReference type="RuleBase" id="RU000304"/>
    </source>
</evidence>
<keyword evidence="6" id="KW-0808">Transferase</keyword>
<evidence type="ECO:0000256" key="6">
    <source>
        <dbReference type="ARBA" id="ARBA00022679"/>
    </source>
</evidence>
<dbReference type="GO" id="GO:0002229">
    <property type="term" value="P:defense response to oomycetes"/>
    <property type="evidence" value="ECO:0007669"/>
    <property type="project" value="UniProtKB-ARBA"/>
</dbReference>
<dbReference type="AlphaFoldDB" id="A0AAV5FH36"/>
<dbReference type="GO" id="GO:0004674">
    <property type="term" value="F:protein serine/threonine kinase activity"/>
    <property type="evidence" value="ECO:0007669"/>
    <property type="project" value="UniProtKB-KW"/>
</dbReference>
<dbReference type="Proteomes" id="UP001054889">
    <property type="component" value="Unassembled WGS sequence"/>
</dbReference>
<evidence type="ECO:0000256" key="4">
    <source>
        <dbReference type="ARBA" id="ARBA00022475"/>
    </source>
</evidence>
<feature type="compositionally biased region" description="Polar residues" evidence="18">
    <location>
        <begin position="137"/>
        <end position="150"/>
    </location>
</feature>
<dbReference type="FunFam" id="1.10.510.10:FF:000240">
    <property type="entry name" value="Lectin-domain containing receptor kinase A4.3"/>
    <property type="match status" value="1"/>
</dbReference>
<dbReference type="PROSITE" id="PS50011">
    <property type="entry name" value="PROTEIN_KINASE_DOM"/>
    <property type="match status" value="1"/>
</dbReference>
<keyword evidence="8" id="KW-0732">Signal</keyword>
<organism evidence="20 21">
    <name type="scientific">Eleusine coracana subsp. coracana</name>
    <dbReference type="NCBI Taxonomy" id="191504"/>
    <lineage>
        <taxon>Eukaryota</taxon>
        <taxon>Viridiplantae</taxon>
        <taxon>Streptophyta</taxon>
        <taxon>Embryophyta</taxon>
        <taxon>Tracheophyta</taxon>
        <taxon>Spermatophyta</taxon>
        <taxon>Magnoliopsida</taxon>
        <taxon>Liliopsida</taxon>
        <taxon>Poales</taxon>
        <taxon>Poaceae</taxon>
        <taxon>PACMAD clade</taxon>
        <taxon>Chloridoideae</taxon>
        <taxon>Cynodonteae</taxon>
        <taxon>Eleusininae</taxon>
        <taxon>Eleusine</taxon>
    </lineage>
</organism>
<comment type="similarity">
    <text evidence="2">In the N-terminal section; belongs to the leguminous lectin family.</text>
</comment>
<evidence type="ECO:0000313" key="20">
    <source>
        <dbReference type="EMBL" id="GJN34158.1"/>
    </source>
</evidence>
<feature type="binding site" evidence="16">
    <location>
        <position position="214"/>
    </location>
    <ligand>
        <name>ATP</name>
        <dbReference type="ChEBI" id="CHEBI:30616"/>
    </ligand>
</feature>
<comment type="subcellular location">
    <subcellularLocation>
        <location evidence="1">Cell membrane</location>
        <topology evidence="1">Single-pass type I membrane protein</topology>
    </subcellularLocation>
</comment>
<feature type="domain" description="Protein kinase" evidence="19">
    <location>
        <begin position="181"/>
        <end position="479"/>
    </location>
</feature>
<dbReference type="InterPro" id="IPR008271">
    <property type="entry name" value="Ser/Thr_kinase_AS"/>
</dbReference>
<accession>A0AAV5FH36</accession>
<dbReference type="InterPro" id="IPR017441">
    <property type="entry name" value="Protein_kinase_ATP_BS"/>
</dbReference>
<keyword evidence="7" id="KW-0812">Transmembrane</keyword>
<evidence type="ECO:0000256" key="15">
    <source>
        <dbReference type="ARBA" id="ARBA00023180"/>
    </source>
</evidence>
<evidence type="ECO:0000256" key="3">
    <source>
        <dbReference type="ARBA" id="ARBA00010217"/>
    </source>
</evidence>
<dbReference type="Pfam" id="PF07714">
    <property type="entry name" value="PK_Tyr_Ser-Thr"/>
    <property type="match status" value="2"/>
</dbReference>
<evidence type="ECO:0000256" key="11">
    <source>
        <dbReference type="ARBA" id="ARBA00022840"/>
    </source>
</evidence>
<dbReference type="EMBL" id="BQKI01000085">
    <property type="protein sequence ID" value="GJN34158.1"/>
    <property type="molecule type" value="Genomic_DNA"/>
</dbReference>
<reference evidence="20" key="1">
    <citation type="journal article" date="2018" name="DNA Res.">
        <title>Multiple hybrid de novo genome assembly of finger millet, an orphan allotetraploid crop.</title>
        <authorList>
            <person name="Hatakeyama M."/>
            <person name="Aluri S."/>
            <person name="Balachadran M.T."/>
            <person name="Sivarajan S.R."/>
            <person name="Patrignani A."/>
            <person name="Gruter S."/>
            <person name="Poveda L."/>
            <person name="Shimizu-Inatsugi R."/>
            <person name="Baeten J."/>
            <person name="Francoijs K.J."/>
            <person name="Nataraja K.N."/>
            <person name="Reddy Y.A.N."/>
            <person name="Phadnis S."/>
            <person name="Ravikumar R.L."/>
            <person name="Schlapbach R."/>
            <person name="Sreeman S.M."/>
            <person name="Shimizu K.K."/>
        </authorList>
    </citation>
    <scope>NUCLEOTIDE SEQUENCE</scope>
</reference>
<evidence type="ECO:0000256" key="12">
    <source>
        <dbReference type="ARBA" id="ARBA00022989"/>
    </source>
</evidence>
<sequence length="479" mass="54287">MKRSRRRNVQPKDSEVELERGVAGPRRYLYRDLASATGDFAEENMLGRGGFGSVYKGCLPGALGDGQQVAIKKLSAESTQSRKEFEAEVKIISRLRHRQTRYRPEGFRYPKKTLKERLRYVPDSALVIDFVTSAPTPMKSSTNAADAEMSNQKDSEVELERGVAGPRRYLYRDLASATGDFAEENMLGRGGFGSVYKGCLPGALGDGQQVAIKKLSAESTQSRKEFEAEVKIISRLRHRNLVQLIGWCDHSLQGLLLVYELVPGGSLDKHIHNSPTPLTWSERYKIILGLGSALHYLHLEWDQCVVHGDIKPSNIMLDSSYNTKLVDFGLTRLIDHEAGPQRTKLIQGIVGYMDPEFLSTHQRSTQSDVYSFGIVLLEIVSGREPVDRHDPSFKLLRWVANLYSPQGEMILDAADPRLRPGHEDDERQMKRARWSLGSSACTRTRRSGQPSRRRCTRCSRRTRGCRSSRRRCTNWWRCR</sequence>
<keyword evidence="5 17" id="KW-0723">Serine/threonine-protein kinase</keyword>
<comment type="caution">
    <text evidence="20">The sequence shown here is derived from an EMBL/GenBank/DDBJ whole genome shotgun (WGS) entry which is preliminary data.</text>
</comment>
<keyword evidence="21" id="KW-1185">Reference proteome</keyword>
<keyword evidence="10" id="KW-0418">Kinase</keyword>
<name>A0AAV5FH36_ELECO</name>
<evidence type="ECO:0000256" key="10">
    <source>
        <dbReference type="ARBA" id="ARBA00022777"/>
    </source>
</evidence>
<evidence type="ECO:0000256" key="13">
    <source>
        <dbReference type="ARBA" id="ARBA00023136"/>
    </source>
</evidence>